<evidence type="ECO:0000313" key="3">
    <source>
        <dbReference type="Proteomes" id="UP001642360"/>
    </source>
</evidence>
<dbReference type="PANTHER" id="PTHR35746">
    <property type="entry name" value="PENTATRICOPEPTIDE REPEAT (PPR) SUPERFAMILY PROTEIN"/>
    <property type="match status" value="1"/>
</dbReference>
<reference evidence="2 3" key="1">
    <citation type="submission" date="2024-02" db="EMBL/GenBank/DDBJ databases">
        <authorList>
            <person name="Vignale AGUSTIN F."/>
            <person name="Sosa J E."/>
            <person name="Modenutti C."/>
        </authorList>
    </citation>
    <scope>NUCLEOTIDE SEQUENCE [LARGE SCALE GENOMIC DNA]</scope>
</reference>
<feature type="compositionally biased region" description="Polar residues" evidence="1">
    <location>
        <begin position="328"/>
        <end position="338"/>
    </location>
</feature>
<keyword evidence="3" id="KW-1185">Reference proteome</keyword>
<feature type="region of interest" description="Disordered" evidence="1">
    <location>
        <begin position="62"/>
        <end position="136"/>
    </location>
</feature>
<comment type="caution">
    <text evidence="2">The sequence shown here is derived from an EMBL/GenBank/DDBJ whole genome shotgun (WGS) entry which is preliminary data.</text>
</comment>
<name>A0ABC8R6H9_9AQUA</name>
<feature type="compositionally biased region" description="Basic and acidic residues" evidence="1">
    <location>
        <begin position="522"/>
        <end position="533"/>
    </location>
</feature>
<feature type="region of interest" description="Disordered" evidence="1">
    <location>
        <begin position="222"/>
        <end position="371"/>
    </location>
</feature>
<sequence>MGHPEVTNTEINQCTSLPSLGTRTEELAVDLRPLDGPPCDFSLSKSDFLADAPEHDINVIAGQEIDGEGSKQDNGVKTSLDVADPPYKTASKASEAESKLQVTGGETSVPLAVDESKQETRELEIPVSEHDFPPEINSAEHETSINMVQIKEDSSQDLDVGSRGDLVKKGEGKEDMHVILVANLPAADQPEILVGDYKDHKGVKCSLPLTLGSAEEISHVEDDNKDMAYDEILSSSESNKSSVSTHTFSADMNAVEGNIKQEGGEKHIVEVPIKGGADTSESKDKGSENLGSNGLEAPADASRSERQKMQANSCAEGLQTRSFDGDEVNNSTNLNDGNNADDHEVDKIPKCETAGNESREGVKEEEHSLNTDKTLESMEKFSMSTVDQAINLVAGDDKDDHDNLVAGDDTDDHEKARIEQSDTAENGKTEAAAGVEKCAIKRETVIESSHAVLETTCLDSVPDLTIFDIDASLVNTRQNRSNLQKCPDEVPQQATKELETTNDTRVPAEHVDKVSMVAELDHRGDSETPEKNSENTFSKGPGPLPVESEIAIESSLSGEESHNADGVGGASGASSGRLQEGDGGKVSKQGVAAVYISADSSSLSDSLEGNWGSVSVLSTQSDALAVVDGEALPSTDSKAAEKSEKANVQMPKTAPEGHHSNKSSDVFEHPSFMTLVEPEGGVDLKTAASEIQTVGNAQRPKSEASQAGWFPSIANVVNESQGRKKNEEIIAKVTNWSTGNQHTPLSSLLGEHAAETKTKSPNAKQTPTVIQKDEANAKNNVPAVTTVNSILGSDRAAKREAGKEWNSPARFPTDNKKEKRKAKGKPLFPFICCYSVN</sequence>
<evidence type="ECO:0000313" key="2">
    <source>
        <dbReference type="EMBL" id="CAK9139712.1"/>
    </source>
</evidence>
<evidence type="ECO:0000256" key="1">
    <source>
        <dbReference type="SAM" id="MobiDB-lite"/>
    </source>
</evidence>
<accession>A0ABC8R6H9</accession>
<feature type="region of interest" description="Disordered" evidence="1">
    <location>
        <begin position="1"/>
        <end position="20"/>
    </location>
</feature>
<proteinExistence type="predicted"/>
<feature type="region of interest" description="Disordered" evidence="1">
    <location>
        <begin position="522"/>
        <end position="586"/>
    </location>
</feature>
<feature type="compositionally biased region" description="Basic and acidic residues" evidence="1">
    <location>
        <begin position="340"/>
        <end position="350"/>
    </location>
</feature>
<feature type="compositionally biased region" description="Basic and acidic residues" evidence="1">
    <location>
        <begin position="114"/>
        <end position="136"/>
    </location>
</feature>
<organism evidence="2 3">
    <name type="scientific">Ilex paraguariensis</name>
    <name type="common">yerba mate</name>
    <dbReference type="NCBI Taxonomy" id="185542"/>
    <lineage>
        <taxon>Eukaryota</taxon>
        <taxon>Viridiplantae</taxon>
        <taxon>Streptophyta</taxon>
        <taxon>Embryophyta</taxon>
        <taxon>Tracheophyta</taxon>
        <taxon>Spermatophyta</taxon>
        <taxon>Magnoliopsida</taxon>
        <taxon>eudicotyledons</taxon>
        <taxon>Gunneridae</taxon>
        <taxon>Pentapetalae</taxon>
        <taxon>asterids</taxon>
        <taxon>campanulids</taxon>
        <taxon>Aquifoliales</taxon>
        <taxon>Aquifoliaceae</taxon>
        <taxon>Ilex</taxon>
    </lineage>
</organism>
<feature type="region of interest" description="Disordered" evidence="1">
    <location>
        <begin position="793"/>
        <end position="822"/>
    </location>
</feature>
<dbReference type="PANTHER" id="PTHR35746:SF1">
    <property type="entry name" value="PENTATRICOPEPTIDE REPEAT (PPR) SUPERFAMILY PROTEIN"/>
    <property type="match status" value="1"/>
</dbReference>
<feature type="compositionally biased region" description="Basic and acidic residues" evidence="1">
    <location>
        <begin position="357"/>
        <end position="371"/>
    </location>
</feature>
<dbReference type="AlphaFoldDB" id="A0ABC8R6H9"/>
<gene>
    <name evidence="2" type="ORF">ILEXP_LOCUS7111</name>
</gene>
<protein>
    <submittedName>
        <fullName evidence="2">Uncharacterized protein</fullName>
    </submittedName>
</protein>
<feature type="compositionally biased region" description="Low complexity" evidence="1">
    <location>
        <begin position="234"/>
        <end position="244"/>
    </location>
</feature>
<dbReference type="Proteomes" id="UP001642360">
    <property type="component" value="Unassembled WGS sequence"/>
</dbReference>
<dbReference type="EMBL" id="CAUOFW020000981">
    <property type="protein sequence ID" value="CAK9139712.1"/>
    <property type="molecule type" value="Genomic_DNA"/>
</dbReference>
<feature type="region of interest" description="Disordered" evidence="1">
    <location>
        <begin position="632"/>
        <end position="666"/>
    </location>
</feature>